<dbReference type="PANTHER" id="PTHR36111">
    <property type="entry name" value="INNER MEMBRANE PROTEIN-RELATED"/>
    <property type="match status" value="1"/>
</dbReference>
<feature type="transmembrane region" description="Helical" evidence="1">
    <location>
        <begin position="139"/>
        <end position="162"/>
    </location>
</feature>
<feature type="transmembrane region" description="Helical" evidence="1">
    <location>
        <begin position="182"/>
        <end position="202"/>
    </location>
</feature>
<feature type="transmembrane region" description="Helical" evidence="1">
    <location>
        <begin position="208"/>
        <end position="231"/>
    </location>
</feature>
<keyword evidence="1" id="KW-0472">Membrane</keyword>
<dbReference type="Pfam" id="PF04474">
    <property type="entry name" value="DUF554"/>
    <property type="match status" value="1"/>
</dbReference>
<dbReference type="Proteomes" id="UP000177230">
    <property type="component" value="Unassembled WGS sequence"/>
</dbReference>
<evidence type="ECO:0000256" key="1">
    <source>
        <dbReference type="SAM" id="Phobius"/>
    </source>
</evidence>
<evidence type="ECO:0000313" key="3">
    <source>
        <dbReference type="Proteomes" id="UP000177230"/>
    </source>
</evidence>
<feature type="transmembrane region" description="Helical" evidence="1">
    <location>
        <begin position="95"/>
        <end position="119"/>
    </location>
</feature>
<reference evidence="2 3" key="1">
    <citation type="journal article" date="2016" name="Nat. Commun.">
        <title>Thousands of microbial genomes shed light on interconnected biogeochemical processes in an aquifer system.</title>
        <authorList>
            <person name="Anantharaman K."/>
            <person name="Brown C.T."/>
            <person name="Hug L.A."/>
            <person name="Sharon I."/>
            <person name="Castelle C.J."/>
            <person name="Probst A.J."/>
            <person name="Thomas B.C."/>
            <person name="Singh A."/>
            <person name="Wilkins M.J."/>
            <person name="Karaoz U."/>
            <person name="Brodie E.L."/>
            <person name="Williams K.H."/>
            <person name="Hubbard S.S."/>
            <person name="Banfield J.F."/>
        </authorList>
    </citation>
    <scope>NUCLEOTIDE SEQUENCE [LARGE SCALE GENOMIC DNA]</scope>
</reference>
<accession>A0A1F5R7X4</accession>
<feature type="transmembrane region" description="Helical" evidence="1">
    <location>
        <begin position="32"/>
        <end position="50"/>
    </location>
</feature>
<protein>
    <recommendedName>
        <fullName evidence="4">DUF554 domain-containing protein</fullName>
    </recommendedName>
</protein>
<sequence>MLGTVVNTGAIIAGSVLGLLLHRKLSARYSEIVMKAIGLFTIVIGLDLAFKSNRMLPVLISLVLGGLLGELLKLDEKLESLGRKLRERYSRDAGSSFVPGFVASALLFCVGPLAIVGSLESGLRADHTVLFTKSLMDGIASVALASAMGLGVIFSAGTVLVYQGLLTVTAIIFKGLLPMPYVNLMSAVGGILLLGVALNLILDIKLKVANLLPAIFISPLVLKIALMIVTIK</sequence>
<comment type="caution">
    <text evidence="2">The sequence shown here is derived from an EMBL/GenBank/DDBJ whole genome shotgun (WGS) entry which is preliminary data.</text>
</comment>
<gene>
    <name evidence="2" type="ORF">A2024_09310</name>
</gene>
<dbReference type="EMBL" id="MFFM01000038">
    <property type="protein sequence ID" value="OGF10534.1"/>
    <property type="molecule type" value="Genomic_DNA"/>
</dbReference>
<dbReference type="InterPro" id="IPR007563">
    <property type="entry name" value="DUF554"/>
</dbReference>
<keyword evidence="1" id="KW-1133">Transmembrane helix</keyword>
<evidence type="ECO:0008006" key="4">
    <source>
        <dbReference type="Google" id="ProtNLM"/>
    </source>
</evidence>
<dbReference type="PANTHER" id="PTHR36111:SF2">
    <property type="entry name" value="INNER MEMBRANE PROTEIN"/>
    <property type="match status" value="1"/>
</dbReference>
<evidence type="ECO:0000313" key="2">
    <source>
        <dbReference type="EMBL" id="OGF10534.1"/>
    </source>
</evidence>
<organism evidence="2 3">
    <name type="scientific">Candidatus Edwardsbacteria bacterium GWF2_54_11</name>
    <dbReference type="NCBI Taxonomy" id="1817851"/>
    <lineage>
        <taxon>Bacteria</taxon>
        <taxon>Candidatus Edwardsiibacteriota</taxon>
    </lineage>
</organism>
<keyword evidence="1" id="KW-0812">Transmembrane</keyword>
<feature type="transmembrane region" description="Helical" evidence="1">
    <location>
        <begin position="6"/>
        <end position="25"/>
    </location>
</feature>
<name>A0A1F5R7X4_9BACT</name>
<proteinExistence type="predicted"/>
<dbReference type="AlphaFoldDB" id="A0A1F5R7X4"/>